<accession>A0A1J4J1L5</accession>
<gene>
    <name evidence="1" type="ORF">TRFO_11935</name>
</gene>
<dbReference type="AlphaFoldDB" id="A0A1J4J1L5"/>
<comment type="caution">
    <text evidence="1">The sequence shown here is derived from an EMBL/GenBank/DDBJ whole genome shotgun (WGS) entry which is preliminary data.</text>
</comment>
<organism evidence="1 2">
    <name type="scientific">Tritrichomonas foetus</name>
    <dbReference type="NCBI Taxonomy" id="1144522"/>
    <lineage>
        <taxon>Eukaryota</taxon>
        <taxon>Metamonada</taxon>
        <taxon>Parabasalia</taxon>
        <taxon>Tritrichomonadida</taxon>
        <taxon>Tritrichomonadidae</taxon>
        <taxon>Tritrichomonas</taxon>
    </lineage>
</organism>
<evidence type="ECO:0000313" key="1">
    <source>
        <dbReference type="EMBL" id="OHS93306.1"/>
    </source>
</evidence>
<dbReference type="EMBL" id="MLAK01001415">
    <property type="protein sequence ID" value="OHS93306.1"/>
    <property type="molecule type" value="Genomic_DNA"/>
</dbReference>
<dbReference type="VEuPathDB" id="TrichDB:TRFO_11935"/>
<sequence length="312" mass="35611">MSSLIRWVTDKINYTSNSIRVKPLLNVVNVLFTDVKTNSIDIFDDWSIQANIEHANSNIVIINELVRFFDIRSFHFSGFNMSFTHYLSRLKIDISQLFIGGQINIDKESMNITHDELLSALKNFHSILPIPSGQSLIGYFKHNIYYSKIAIGSLVISSEDMIKNTILYEHSNVIYEYDLGNKLHSIDTSTSVIKYDELILGELLLLSIKVKNSKDFILKIDTLQLEIKDNIPEIIDTVINSLKQIINKIGNSNDISMNCIINKICVNSVNSSRFDIRNFEFSSTNKIMEISSAELSFSIEKEIILQMNQILG</sequence>
<name>A0A1J4J1L5_9EUKA</name>
<proteinExistence type="predicted"/>
<dbReference type="Proteomes" id="UP000179807">
    <property type="component" value="Unassembled WGS sequence"/>
</dbReference>
<evidence type="ECO:0000313" key="2">
    <source>
        <dbReference type="Proteomes" id="UP000179807"/>
    </source>
</evidence>
<reference evidence="1" key="1">
    <citation type="submission" date="2016-10" db="EMBL/GenBank/DDBJ databases">
        <authorList>
            <person name="Benchimol M."/>
            <person name="Almeida L.G."/>
            <person name="Vasconcelos A.T."/>
            <person name="Perreira-Neves A."/>
            <person name="Rosa I.A."/>
            <person name="Tasca T."/>
            <person name="Bogo M.R."/>
            <person name="de Souza W."/>
        </authorList>
    </citation>
    <scope>NUCLEOTIDE SEQUENCE [LARGE SCALE GENOMIC DNA]</scope>
    <source>
        <strain evidence="1">K</strain>
    </source>
</reference>
<dbReference type="RefSeq" id="XP_068346443.1">
    <property type="nucleotide sequence ID" value="XM_068496321.1"/>
</dbReference>
<dbReference type="GeneID" id="94831025"/>
<keyword evidence="2" id="KW-1185">Reference proteome</keyword>
<protein>
    <submittedName>
        <fullName evidence="1">Uncharacterized protein</fullName>
    </submittedName>
</protein>